<dbReference type="CDD" id="cd22526">
    <property type="entry name" value="KH-I_Rrp40"/>
    <property type="match status" value="1"/>
</dbReference>
<dbReference type="FunFam" id="2.40.50.140:FF:000112">
    <property type="entry name" value="Exosome complex component RRP40"/>
    <property type="match status" value="1"/>
</dbReference>
<feature type="domain" description="K Homology" evidence="10">
    <location>
        <begin position="167"/>
        <end position="214"/>
    </location>
</feature>
<evidence type="ECO:0000256" key="9">
    <source>
        <dbReference type="ARBA" id="ARBA00030615"/>
    </source>
</evidence>
<dbReference type="SUPFAM" id="SSF54791">
    <property type="entry name" value="Eukaryotic type KH-domain (KH-domain type I)"/>
    <property type="match status" value="1"/>
</dbReference>
<dbReference type="GO" id="GO:0000467">
    <property type="term" value="P:exonucleolytic trimming to generate mature 3'-end of 5.8S rRNA from tricistronic rRNA transcript (SSU-rRNA, 5.8S rRNA, LSU-rRNA)"/>
    <property type="evidence" value="ECO:0007669"/>
    <property type="project" value="TreeGrafter"/>
</dbReference>
<evidence type="ECO:0000256" key="5">
    <source>
        <dbReference type="ARBA" id="ARBA00022552"/>
    </source>
</evidence>
<dbReference type="GO" id="GO:0000176">
    <property type="term" value="C:nuclear exosome (RNase complex)"/>
    <property type="evidence" value="ECO:0007669"/>
    <property type="project" value="TreeGrafter"/>
</dbReference>
<dbReference type="Gene3D" id="3.30.1370.10">
    <property type="entry name" value="K Homology domain, type 1"/>
    <property type="match status" value="1"/>
</dbReference>
<evidence type="ECO:0000259" key="10">
    <source>
        <dbReference type="Pfam" id="PF15985"/>
    </source>
</evidence>
<dbReference type="GO" id="GO:0071035">
    <property type="term" value="P:nuclear polyadenylation-dependent rRNA catabolic process"/>
    <property type="evidence" value="ECO:0007669"/>
    <property type="project" value="TreeGrafter"/>
</dbReference>
<dbReference type="Pfam" id="PF21262">
    <property type="entry name" value="RRP40_S1"/>
    <property type="match status" value="1"/>
</dbReference>
<evidence type="ECO:0000256" key="3">
    <source>
        <dbReference type="ARBA" id="ARBA00007841"/>
    </source>
</evidence>
<dbReference type="OrthoDB" id="340500at2759"/>
<dbReference type="InterPro" id="IPR037319">
    <property type="entry name" value="Rrp40_S1"/>
</dbReference>
<dbReference type="GO" id="GO:0071038">
    <property type="term" value="P:TRAMP-dependent tRNA surveillance pathway"/>
    <property type="evidence" value="ECO:0007669"/>
    <property type="project" value="TreeGrafter"/>
</dbReference>
<sequence length="248" mass="26512">MSLPSTVLPGDLVPVQHAKLKLGPGLIQLSSSASSSSAQAGSSSESSSANALLSTKAGSLHHNPQMTKWWIESNAKRYVPAAQESVVGVVTGRIGQEGWRVDLGAAHQATLDALAFEGATKRNRPNLKVGSLVFARVSLAHKDMEPELECFDSQTHKAGDFGELKGGFMVKCSLILCRWLLDPDYYLLKLIGARFPLEVVVGVNGRVWISTSEPKQTIAIARCIEAADPEGGAMSESQVKSLFAKIEV</sequence>
<dbReference type="GO" id="GO:0005730">
    <property type="term" value="C:nucleolus"/>
    <property type="evidence" value="ECO:0007669"/>
    <property type="project" value="UniProtKB-SubCell"/>
</dbReference>
<evidence type="ECO:0000256" key="7">
    <source>
        <dbReference type="ARBA" id="ARBA00022884"/>
    </source>
</evidence>
<dbReference type="InterPro" id="IPR049469">
    <property type="entry name" value="RRP40_KH-I"/>
</dbReference>
<dbReference type="PANTHER" id="PTHR21321">
    <property type="entry name" value="PNAS-3 RELATED"/>
    <property type="match status" value="1"/>
</dbReference>
<accession>A0A166CW36</accession>
<dbReference type="Pfam" id="PF18311">
    <property type="entry name" value="Rrp40_N"/>
    <property type="match status" value="1"/>
</dbReference>
<evidence type="ECO:0000256" key="2">
    <source>
        <dbReference type="ARBA" id="ARBA00004604"/>
    </source>
</evidence>
<evidence type="ECO:0000256" key="6">
    <source>
        <dbReference type="ARBA" id="ARBA00022835"/>
    </source>
</evidence>
<name>A0A166CW36_9AGAM</name>
<keyword evidence="7" id="KW-0694">RNA-binding</keyword>
<dbReference type="CDD" id="cd05790">
    <property type="entry name" value="S1_Rrp40"/>
    <property type="match status" value="1"/>
</dbReference>
<dbReference type="Pfam" id="PF15985">
    <property type="entry name" value="KH_6"/>
    <property type="match status" value="1"/>
</dbReference>
<keyword evidence="8" id="KW-0539">Nucleus</keyword>
<dbReference type="GO" id="GO:0071051">
    <property type="term" value="P:poly(A)-dependent snoRNA 3'-end processing"/>
    <property type="evidence" value="ECO:0007669"/>
    <property type="project" value="TreeGrafter"/>
</dbReference>
<dbReference type="InterPro" id="IPR041054">
    <property type="entry name" value="Rrp40_N_euk"/>
</dbReference>
<organism evidence="12 13">
    <name type="scientific">Sistotremastrum suecicum HHB10207 ss-3</name>
    <dbReference type="NCBI Taxonomy" id="1314776"/>
    <lineage>
        <taxon>Eukaryota</taxon>
        <taxon>Fungi</taxon>
        <taxon>Dikarya</taxon>
        <taxon>Basidiomycota</taxon>
        <taxon>Agaricomycotina</taxon>
        <taxon>Agaricomycetes</taxon>
        <taxon>Sistotremastrales</taxon>
        <taxon>Sistotremastraceae</taxon>
        <taxon>Sistotremastrum</taxon>
    </lineage>
</organism>
<keyword evidence="6" id="KW-0271">Exosome</keyword>
<reference evidence="12 13" key="1">
    <citation type="journal article" date="2016" name="Mol. Biol. Evol.">
        <title>Comparative Genomics of Early-Diverging Mushroom-Forming Fungi Provides Insights into the Origins of Lignocellulose Decay Capabilities.</title>
        <authorList>
            <person name="Nagy L.G."/>
            <person name="Riley R."/>
            <person name="Tritt A."/>
            <person name="Adam C."/>
            <person name="Daum C."/>
            <person name="Floudas D."/>
            <person name="Sun H."/>
            <person name="Yadav J.S."/>
            <person name="Pangilinan J."/>
            <person name="Larsson K.H."/>
            <person name="Matsuura K."/>
            <person name="Barry K."/>
            <person name="Labutti K."/>
            <person name="Kuo R."/>
            <person name="Ohm R.A."/>
            <person name="Bhattacharya S.S."/>
            <person name="Shirouzu T."/>
            <person name="Yoshinaga Y."/>
            <person name="Martin F.M."/>
            <person name="Grigoriev I.V."/>
            <person name="Hibbett D.S."/>
        </authorList>
    </citation>
    <scope>NUCLEOTIDE SEQUENCE [LARGE SCALE GENOMIC DNA]</scope>
    <source>
        <strain evidence="12 13">HHB10207 ss-3</strain>
    </source>
</reference>
<feature type="domain" description="Exosome complex exonuclease Rrp40 N-terminal" evidence="11">
    <location>
        <begin position="20"/>
        <end position="77"/>
    </location>
</feature>
<dbReference type="InterPro" id="IPR026699">
    <property type="entry name" value="Exosome_RNA_bind1/RRP40/RRP4"/>
</dbReference>
<dbReference type="GO" id="GO:0003723">
    <property type="term" value="F:RNA binding"/>
    <property type="evidence" value="ECO:0007669"/>
    <property type="project" value="UniProtKB-KW"/>
</dbReference>
<dbReference type="AlphaFoldDB" id="A0A166CW36"/>
<gene>
    <name evidence="12" type="ORF">SISSUDRAFT_987038</name>
</gene>
<evidence type="ECO:0000313" key="12">
    <source>
        <dbReference type="EMBL" id="KZT37881.1"/>
    </source>
</evidence>
<evidence type="ECO:0000259" key="11">
    <source>
        <dbReference type="Pfam" id="PF18311"/>
    </source>
</evidence>
<comment type="similarity">
    <text evidence="3">Belongs to the RRP40 family.</text>
</comment>
<dbReference type="GO" id="GO:0071034">
    <property type="term" value="P:CUT catabolic process"/>
    <property type="evidence" value="ECO:0007669"/>
    <property type="project" value="TreeGrafter"/>
</dbReference>
<proteinExistence type="inferred from homology"/>
<evidence type="ECO:0000256" key="1">
    <source>
        <dbReference type="ARBA" id="ARBA00004496"/>
    </source>
</evidence>
<dbReference type="Gene3D" id="2.40.50.140">
    <property type="entry name" value="Nucleic acid-binding proteins"/>
    <property type="match status" value="1"/>
</dbReference>
<dbReference type="STRING" id="1314776.A0A166CW36"/>
<evidence type="ECO:0000256" key="4">
    <source>
        <dbReference type="ARBA" id="ARBA00022490"/>
    </source>
</evidence>
<dbReference type="GO" id="GO:0000177">
    <property type="term" value="C:cytoplasmic exosome (RNase complex)"/>
    <property type="evidence" value="ECO:0007669"/>
    <property type="project" value="TreeGrafter"/>
</dbReference>
<keyword evidence="4" id="KW-0963">Cytoplasm</keyword>
<dbReference type="EMBL" id="KV428074">
    <property type="protein sequence ID" value="KZT37881.1"/>
    <property type="molecule type" value="Genomic_DNA"/>
</dbReference>
<protein>
    <recommendedName>
        <fullName evidence="9">Ribosomal RNA-processing protein 40</fullName>
    </recommendedName>
</protein>
<dbReference type="Proteomes" id="UP000076798">
    <property type="component" value="Unassembled WGS sequence"/>
</dbReference>
<evidence type="ECO:0000256" key="8">
    <source>
        <dbReference type="ARBA" id="ARBA00023242"/>
    </source>
</evidence>
<comment type="subcellular location">
    <subcellularLocation>
        <location evidence="1">Cytoplasm</location>
    </subcellularLocation>
    <subcellularLocation>
        <location evidence="2">Nucleus</location>
        <location evidence="2">Nucleolus</location>
    </subcellularLocation>
</comment>
<keyword evidence="5" id="KW-0698">rRNA processing</keyword>
<keyword evidence="13" id="KW-1185">Reference proteome</keyword>
<dbReference type="InterPro" id="IPR004088">
    <property type="entry name" value="KH_dom_type_1"/>
</dbReference>
<dbReference type="SUPFAM" id="SSF50249">
    <property type="entry name" value="Nucleic acid-binding proteins"/>
    <property type="match status" value="1"/>
</dbReference>
<dbReference type="InterPro" id="IPR012340">
    <property type="entry name" value="NA-bd_OB-fold"/>
</dbReference>
<dbReference type="InterPro" id="IPR036612">
    <property type="entry name" value="KH_dom_type_1_sf"/>
</dbReference>
<evidence type="ECO:0000313" key="13">
    <source>
        <dbReference type="Proteomes" id="UP000076798"/>
    </source>
</evidence>
<dbReference type="PANTHER" id="PTHR21321:SF1">
    <property type="entry name" value="EXOSOME COMPLEX COMPONENT RRP40"/>
    <property type="match status" value="1"/>
</dbReference>
<dbReference type="GO" id="GO:0034475">
    <property type="term" value="P:U4 snRNA 3'-end processing"/>
    <property type="evidence" value="ECO:0007669"/>
    <property type="project" value="TreeGrafter"/>
</dbReference>